<reference evidence="2" key="1">
    <citation type="journal article" date="2017" name="Nature">
        <title>The sunflower genome provides insights into oil metabolism, flowering and Asterid evolution.</title>
        <authorList>
            <person name="Badouin H."/>
            <person name="Gouzy J."/>
            <person name="Grassa C.J."/>
            <person name="Murat F."/>
            <person name="Staton S.E."/>
            <person name="Cottret L."/>
            <person name="Lelandais-Briere C."/>
            <person name="Owens G.L."/>
            <person name="Carrere S."/>
            <person name="Mayjonade B."/>
            <person name="Legrand L."/>
            <person name="Gill N."/>
            <person name="Kane N.C."/>
            <person name="Bowers J.E."/>
            <person name="Hubner S."/>
            <person name="Bellec A."/>
            <person name="Berard A."/>
            <person name="Berges H."/>
            <person name="Blanchet N."/>
            <person name="Boniface M.C."/>
            <person name="Brunel D."/>
            <person name="Catrice O."/>
            <person name="Chaidir N."/>
            <person name="Claudel C."/>
            <person name="Donnadieu C."/>
            <person name="Faraut T."/>
            <person name="Fievet G."/>
            <person name="Helmstetter N."/>
            <person name="King M."/>
            <person name="Knapp S.J."/>
            <person name="Lai Z."/>
            <person name="Le Paslier M.C."/>
            <person name="Lippi Y."/>
            <person name="Lorenzon L."/>
            <person name="Mandel J.R."/>
            <person name="Marage G."/>
            <person name="Marchand G."/>
            <person name="Marquand E."/>
            <person name="Bret-Mestries E."/>
            <person name="Morien E."/>
            <person name="Nambeesan S."/>
            <person name="Nguyen T."/>
            <person name="Pegot-Espagnet P."/>
            <person name="Pouilly N."/>
            <person name="Raftis F."/>
            <person name="Sallet E."/>
            <person name="Schiex T."/>
            <person name="Thomas J."/>
            <person name="Vandecasteele C."/>
            <person name="Vares D."/>
            <person name="Vear F."/>
            <person name="Vautrin S."/>
            <person name="Crespi M."/>
            <person name="Mangin B."/>
            <person name="Burke J.M."/>
            <person name="Salse J."/>
            <person name="Munos S."/>
            <person name="Vincourt P."/>
            <person name="Rieseberg L.H."/>
            <person name="Langlade N.B."/>
        </authorList>
    </citation>
    <scope>NUCLEOTIDE SEQUENCE [LARGE SCALE GENOMIC DNA]</scope>
    <source>
        <strain evidence="2">cv. SF193</strain>
    </source>
</reference>
<dbReference type="AlphaFoldDB" id="A0A251VAM8"/>
<dbReference type="EMBL" id="CM007892">
    <property type="protein sequence ID" value="OTG32273.1"/>
    <property type="molecule type" value="Genomic_DNA"/>
</dbReference>
<sequence>MIMVRSTGGNGFLIKGRTYPCLYFEIRTWLEPRSWGINVWSKRTWGRNVWSKTTSRKTANNCSEPPWERLFL</sequence>
<dbReference type="Proteomes" id="UP000215914">
    <property type="component" value="Chromosome 3"/>
</dbReference>
<name>A0A251VAM8_HELAN</name>
<accession>A0A251VAM8</accession>
<keyword evidence="2" id="KW-1185">Reference proteome</keyword>
<gene>
    <name evidence="1" type="ORF">HannXRQ_Chr03g0084801</name>
</gene>
<protein>
    <submittedName>
        <fullName evidence="1">Uncharacterized protein</fullName>
    </submittedName>
</protein>
<evidence type="ECO:0000313" key="2">
    <source>
        <dbReference type="Proteomes" id="UP000215914"/>
    </source>
</evidence>
<organism evidence="1 2">
    <name type="scientific">Helianthus annuus</name>
    <name type="common">Common sunflower</name>
    <dbReference type="NCBI Taxonomy" id="4232"/>
    <lineage>
        <taxon>Eukaryota</taxon>
        <taxon>Viridiplantae</taxon>
        <taxon>Streptophyta</taxon>
        <taxon>Embryophyta</taxon>
        <taxon>Tracheophyta</taxon>
        <taxon>Spermatophyta</taxon>
        <taxon>Magnoliopsida</taxon>
        <taxon>eudicotyledons</taxon>
        <taxon>Gunneridae</taxon>
        <taxon>Pentapetalae</taxon>
        <taxon>asterids</taxon>
        <taxon>campanulids</taxon>
        <taxon>Asterales</taxon>
        <taxon>Asteraceae</taxon>
        <taxon>Asteroideae</taxon>
        <taxon>Heliantheae alliance</taxon>
        <taxon>Heliantheae</taxon>
        <taxon>Helianthus</taxon>
    </lineage>
</organism>
<dbReference type="InParanoid" id="A0A251VAM8"/>
<proteinExistence type="predicted"/>
<evidence type="ECO:0000313" key="1">
    <source>
        <dbReference type="EMBL" id="OTG32273.1"/>
    </source>
</evidence>